<evidence type="ECO:0000313" key="1">
    <source>
        <dbReference type="EMBL" id="GGK76659.1"/>
    </source>
</evidence>
<dbReference type="InterPro" id="IPR032710">
    <property type="entry name" value="NTF2-like_dom_sf"/>
</dbReference>
<dbReference type="PANTHER" id="PTHR38436">
    <property type="entry name" value="POLYKETIDE CYCLASE SNOAL-LIKE DOMAIN"/>
    <property type="match status" value="1"/>
</dbReference>
<evidence type="ECO:0000313" key="2">
    <source>
        <dbReference type="Proteomes" id="UP000656042"/>
    </source>
</evidence>
<dbReference type="EMBL" id="BMMX01000001">
    <property type="protein sequence ID" value="GGK76659.1"/>
    <property type="molecule type" value="Genomic_DNA"/>
</dbReference>
<reference evidence="1" key="2">
    <citation type="submission" date="2020-09" db="EMBL/GenBank/DDBJ databases">
        <authorList>
            <person name="Sun Q."/>
            <person name="Zhou Y."/>
        </authorList>
    </citation>
    <scope>NUCLEOTIDE SEQUENCE</scope>
    <source>
        <strain evidence="1">CGMCC 4.7299</strain>
    </source>
</reference>
<comment type="caution">
    <text evidence="1">The sequence shown here is derived from an EMBL/GenBank/DDBJ whole genome shotgun (WGS) entry which is preliminary data.</text>
</comment>
<accession>A0A8J3BXI5</accession>
<dbReference type="AlphaFoldDB" id="A0A8J3BXI5"/>
<evidence type="ECO:0008006" key="3">
    <source>
        <dbReference type="Google" id="ProtNLM"/>
    </source>
</evidence>
<protein>
    <recommendedName>
        <fullName evidence="3">Ester cyclase</fullName>
    </recommendedName>
</protein>
<dbReference type="GO" id="GO:0030638">
    <property type="term" value="P:polyketide metabolic process"/>
    <property type="evidence" value="ECO:0007669"/>
    <property type="project" value="InterPro"/>
</dbReference>
<dbReference type="InterPro" id="IPR009959">
    <property type="entry name" value="Cyclase_SnoaL-like"/>
</dbReference>
<dbReference type="RefSeq" id="WP_189077633.1">
    <property type="nucleotide sequence ID" value="NZ_BMMX01000001.1"/>
</dbReference>
<reference evidence="1" key="1">
    <citation type="journal article" date="2014" name="Int. J. Syst. Evol. Microbiol.">
        <title>Complete genome sequence of Corynebacterium casei LMG S-19264T (=DSM 44701T), isolated from a smear-ripened cheese.</title>
        <authorList>
            <consortium name="US DOE Joint Genome Institute (JGI-PGF)"/>
            <person name="Walter F."/>
            <person name="Albersmeier A."/>
            <person name="Kalinowski J."/>
            <person name="Ruckert C."/>
        </authorList>
    </citation>
    <scope>NUCLEOTIDE SEQUENCE</scope>
    <source>
        <strain evidence="1">CGMCC 4.7299</strain>
    </source>
</reference>
<dbReference type="Pfam" id="PF07366">
    <property type="entry name" value="SnoaL"/>
    <property type="match status" value="1"/>
</dbReference>
<dbReference type="SUPFAM" id="SSF54427">
    <property type="entry name" value="NTF2-like"/>
    <property type="match status" value="1"/>
</dbReference>
<proteinExistence type="predicted"/>
<dbReference type="PANTHER" id="PTHR38436:SF1">
    <property type="entry name" value="ESTER CYCLASE"/>
    <property type="match status" value="1"/>
</dbReference>
<name>A0A8J3BXI5_9ACTN</name>
<organism evidence="1 2">
    <name type="scientific">Mangrovihabitans endophyticus</name>
    <dbReference type="NCBI Taxonomy" id="1751298"/>
    <lineage>
        <taxon>Bacteria</taxon>
        <taxon>Bacillati</taxon>
        <taxon>Actinomycetota</taxon>
        <taxon>Actinomycetes</taxon>
        <taxon>Micromonosporales</taxon>
        <taxon>Micromonosporaceae</taxon>
        <taxon>Mangrovihabitans</taxon>
    </lineage>
</organism>
<keyword evidence="2" id="KW-1185">Reference proteome</keyword>
<dbReference type="Proteomes" id="UP000656042">
    <property type="component" value="Unassembled WGS sequence"/>
</dbReference>
<gene>
    <name evidence="1" type="ORF">GCM10012284_08310</name>
</gene>
<dbReference type="Gene3D" id="3.10.450.50">
    <property type="match status" value="1"/>
</dbReference>
<sequence length="233" mass="25705">MASAEDSAVQQENRLQSEIHQAASRLRDLLGTDKSVEQIVEAASDLGRIEENKKVLLRFQQEVFNSSDWSMETLQRNLTDDFVDHAAMPGDPPGLEGVQMRFSAWASAFEDPMEDNIAIVGEGDLLAVMYNLHATHNGNFMGIEPTHREVVIPGMEVVRIRDGKIAEHWGIYDFLRTAEEIGSNLAFLPREGGNGDAPVRPQVPWAVKMTEADASGIGADAEKYLRPEGEQGS</sequence>